<dbReference type="GO" id="GO:0012505">
    <property type="term" value="C:endomembrane system"/>
    <property type="evidence" value="ECO:0007669"/>
    <property type="project" value="UniProtKB-SubCell"/>
</dbReference>
<dbReference type="GO" id="GO:0016287">
    <property type="term" value="F:glycerone-phosphate O-acyltransferase activity"/>
    <property type="evidence" value="ECO:0007669"/>
    <property type="project" value="TreeGrafter"/>
</dbReference>
<proteinExistence type="inferred from homology"/>
<dbReference type="EMBL" id="OC317775">
    <property type="protein sequence ID" value="CAD7399009.1"/>
    <property type="molecule type" value="Genomic_DNA"/>
</dbReference>
<keyword evidence="5 6" id="KW-0012">Acyltransferase</keyword>
<accession>A0A7R9GVG1</accession>
<dbReference type="PANTHER" id="PTHR12563">
    <property type="entry name" value="GLYCEROL-3-PHOSPHATE ACYLTRANSFERASE"/>
    <property type="match status" value="1"/>
</dbReference>
<evidence type="ECO:0000313" key="8">
    <source>
        <dbReference type="EMBL" id="CAD7399009.1"/>
    </source>
</evidence>
<dbReference type="InterPro" id="IPR002123">
    <property type="entry name" value="Plipid/glycerol_acylTrfase"/>
</dbReference>
<keyword evidence="4" id="KW-0472">Membrane</keyword>
<dbReference type="GO" id="GO:0008654">
    <property type="term" value="P:phospholipid biosynthetic process"/>
    <property type="evidence" value="ECO:0007669"/>
    <property type="project" value="TreeGrafter"/>
</dbReference>
<evidence type="ECO:0000256" key="3">
    <source>
        <dbReference type="ARBA" id="ARBA00022679"/>
    </source>
</evidence>
<dbReference type="InterPro" id="IPR022284">
    <property type="entry name" value="GPAT/DHAPAT"/>
</dbReference>
<dbReference type="GO" id="GO:0006631">
    <property type="term" value="P:fatty acid metabolic process"/>
    <property type="evidence" value="ECO:0007669"/>
    <property type="project" value="TreeGrafter"/>
</dbReference>
<dbReference type="PANTHER" id="PTHR12563:SF17">
    <property type="entry name" value="DIHYDROXYACETONE PHOSPHATE ACYLTRANSFERASE"/>
    <property type="match status" value="1"/>
</dbReference>
<protein>
    <recommendedName>
        <fullName evidence="7">Phospholipid/glycerol acyltransferase domain-containing protein</fullName>
    </recommendedName>
</protein>
<comment type="subcellular location">
    <subcellularLocation>
        <location evidence="1">Endomembrane system</location>
        <topology evidence="1">Peripheral membrane protein</topology>
    </subcellularLocation>
</comment>
<dbReference type="GO" id="GO:0004366">
    <property type="term" value="F:glycerol-3-phosphate O-acyltransferase activity"/>
    <property type="evidence" value="ECO:0007669"/>
    <property type="project" value="TreeGrafter"/>
</dbReference>
<evidence type="ECO:0000256" key="4">
    <source>
        <dbReference type="ARBA" id="ARBA00023136"/>
    </source>
</evidence>
<dbReference type="GO" id="GO:0008611">
    <property type="term" value="P:ether lipid biosynthetic process"/>
    <property type="evidence" value="ECO:0007669"/>
    <property type="project" value="TreeGrafter"/>
</dbReference>
<dbReference type="PIRSF" id="PIRSF000437">
    <property type="entry name" value="GPAT_DHAPAT"/>
    <property type="match status" value="1"/>
</dbReference>
<dbReference type="GO" id="GO:0031966">
    <property type="term" value="C:mitochondrial membrane"/>
    <property type="evidence" value="ECO:0007669"/>
    <property type="project" value="TreeGrafter"/>
</dbReference>
<dbReference type="Pfam" id="PF01553">
    <property type="entry name" value="Acyltransferase"/>
    <property type="match status" value="1"/>
</dbReference>
<gene>
    <name evidence="8" type="ORF">TCEB3V08_LOCUS4772</name>
</gene>
<feature type="domain" description="Phospholipid/glycerol acyltransferase" evidence="7">
    <location>
        <begin position="171"/>
        <end position="300"/>
    </location>
</feature>
<dbReference type="SMART" id="SM00563">
    <property type="entry name" value="PlsC"/>
    <property type="match status" value="1"/>
</dbReference>
<name>A0A7R9GVG1_TIMCR</name>
<keyword evidence="3 6" id="KW-0808">Transferase</keyword>
<dbReference type="InterPro" id="IPR041728">
    <property type="entry name" value="GPAT/DHAPAT_LPLAT"/>
</dbReference>
<comment type="similarity">
    <text evidence="2 6">Belongs to the GPAT/DAPAT family.</text>
</comment>
<sequence length="742" mass="83858">MRHPSRVMQSSKDGLKHRNYQCNTVPFTKDFIKKGFDLMEPSRVSNLLDYEDIIEARHSTSDFMFMSRRWEPVPAYNHSNNFSPTHLKDVTLSSPPVQHMIHQLSSEEEGTPEQLTMTVAAMLEEIGLNRNMVVIRWLGLALIKILKRTCSGLLVSGSINRLKAKMGTNPVIFAPSHRSYADFILMSYICFHYDLQIPAIAAGMDFHGMWGLGRLLRDCGAFFMRRSFSSDRLYWTVFSEYVNTLVTNNQSSLEFFIEGTRSRSGKTLWPKFGILSMALTPFLTGRIPDITVVPVNISYDRTLEEKLFSYELLGIPKPSETTRGLIKAKNILQEQYGKIHVTFGQPLDVREYCGEKLERASHSMVPAHMDRLNPRETALCSELAHVIVARQRDLTVLSPFNLIAIILGLGSSLPLPKLLTEVLWLRSLLVSLGALVDLAESEVLVEADIKRSISVHSSLVALTPCGMVQLTEVQSPDCTIDITKVKGHNLSQQTMDAAIPVLMLQTYINPCLHYFINPAMVILILIQEQQITRDDLLLKYLGLRRLLAHEFTLHGLWQEQEVALWVSHSSVMSSDRMKPRSGDWADFHNALSQCEHLDLVKTVSPTVLRLGGHHKLRFLLCHLLYPFLVGSLILCQVLLQVALDPCSEQRVLQVTQQRAEQLLVSKEISHPYILCLEVYTCTLQSLVSLQAVHKIKRSGQVLFQGQEGKLHDIVQLLAGLVPTSSLDKLASKLHQLHFRAKL</sequence>
<evidence type="ECO:0000256" key="1">
    <source>
        <dbReference type="ARBA" id="ARBA00004184"/>
    </source>
</evidence>
<dbReference type="GO" id="GO:0019432">
    <property type="term" value="P:triglyceride biosynthetic process"/>
    <property type="evidence" value="ECO:0007669"/>
    <property type="project" value="TreeGrafter"/>
</dbReference>
<dbReference type="CDD" id="cd07993">
    <property type="entry name" value="LPLAT_DHAPAT-like"/>
    <property type="match status" value="1"/>
</dbReference>
<evidence type="ECO:0000259" key="7">
    <source>
        <dbReference type="SMART" id="SM00563"/>
    </source>
</evidence>
<dbReference type="InterPro" id="IPR045520">
    <property type="entry name" value="GPAT/DHAPAT_C"/>
</dbReference>
<organism evidence="8">
    <name type="scientific">Timema cristinae</name>
    <name type="common">Walking stick</name>
    <dbReference type="NCBI Taxonomy" id="61476"/>
    <lineage>
        <taxon>Eukaryota</taxon>
        <taxon>Metazoa</taxon>
        <taxon>Ecdysozoa</taxon>
        <taxon>Arthropoda</taxon>
        <taxon>Hexapoda</taxon>
        <taxon>Insecta</taxon>
        <taxon>Pterygota</taxon>
        <taxon>Neoptera</taxon>
        <taxon>Polyneoptera</taxon>
        <taxon>Phasmatodea</taxon>
        <taxon>Timematodea</taxon>
        <taxon>Timematoidea</taxon>
        <taxon>Timematidae</taxon>
        <taxon>Timema</taxon>
    </lineage>
</organism>
<reference evidence="8" key="1">
    <citation type="submission" date="2020-11" db="EMBL/GenBank/DDBJ databases">
        <authorList>
            <person name="Tran Van P."/>
        </authorList>
    </citation>
    <scope>NUCLEOTIDE SEQUENCE</scope>
</reference>
<evidence type="ECO:0000256" key="2">
    <source>
        <dbReference type="ARBA" id="ARBA00007937"/>
    </source>
</evidence>
<evidence type="ECO:0000256" key="5">
    <source>
        <dbReference type="ARBA" id="ARBA00023315"/>
    </source>
</evidence>
<dbReference type="Pfam" id="PF19277">
    <property type="entry name" value="GPAT_C"/>
    <property type="match status" value="1"/>
</dbReference>
<dbReference type="AlphaFoldDB" id="A0A7R9GVG1"/>
<evidence type="ECO:0000256" key="6">
    <source>
        <dbReference type="PIRNR" id="PIRNR000437"/>
    </source>
</evidence>
<dbReference type="SUPFAM" id="SSF69593">
    <property type="entry name" value="Glycerol-3-phosphate (1)-acyltransferase"/>
    <property type="match status" value="1"/>
</dbReference>
<dbReference type="GO" id="GO:0005778">
    <property type="term" value="C:peroxisomal membrane"/>
    <property type="evidence" value="ECO:0007669"/>
    <property type="project" value="TreeGrafter"/>
</dbReference>